<dbReference type="Proteomes" id="UP000003490">
    <property type="component" value="Unassembled WGS sequence"/>
</dbReference>
<dbReference type="SUPFAM" id="SSF47413">
    <property type="entry name" value="lambda repressor-like DNA-binding domains"/>
    <property type="match status" value="1"/>
</dbReference>
<organism evidence="4 6">
    <name type="scientific">[Clostridium] leptum DSM 753</name>
    <dbReference type="NCBI Taxonomy" id="428125"/>
    <lineage>
        <taxon>Bacteria</taxon>
        <taxon>Bacillati</taxon>
        <taxon>Bacillota</taxon>
        <taxon>Clostridia</taxon>
        <taxon>Eubacteriales</taxon>
        <taxon>Oscillospiraceae</taxon>
        <taxon>Oscillospiraceae incertae sedis</taxon>
    </lineage>
</organism>
<reference evidence="4 6" key="2">
    <citation type="submission" date="2007-08" db="EMBL/GenBank/DDBJ databases">
        <authorList>
            <person name="Fulton L."/>
            <person name="Clifton S."/>
            <person name="Fulton B."/>
            <person name="Xu J."/>
            <person name="Minx P."/>
            <person name="Pepin K.H."/>
            <person name="Johnson M."/>
            <person name="Thiruvilangam P."/>
            <person name="Bhonagiri V."/>
            <person name="Nash W.E."/>
            <person name="Wang C."/>
            <person name="Mardis E.R."/>
            <person name="Wilson R.K."/>
        </authorList>
    </citation>
    <scope>NUCLEOTIDE SEQUENCE [LARGE SCALE GENOMIC DNA]</scope>
    <source>
        <strain evidence="4 6">DSM 753</strain>
    </source>
</reference>
<sequence length="185" mass="21258">MLEHEEFAQEGAIIRDILRAKRAAMPELTNQDIANMAGLSVNTVNHCLSDRSKSSSAFTIGRLCKALHVSFDQCFGIEPDEKKDSPEKENALLSEIEALQEKCDGLKQELERKEDLEKLNQRYLSELERSAKTHRKFSRWMVGLCTLLLLLFLAYLIFFDLPNPEYGIIRSEAFLCYNKNLFIKP</sequence>
<dbReference type="EMBL" id="NOXF01000008">
    <property type="protein sequence ID" value="PEQ24075.1"/>
    <property type="molecule type" value="Genomic_DNA"/>
</dbReference>
<dbReference type="EMBL" id="ABCB02000009">
    <property type="protein sequence ID" value="EDO62974.1"/>
    <property type="molecule type" value="Genomic_DNA"/>
</dbReference>
<feature type="domain" description="HTH cro/C1-type" evidence="3">
    <location>
        <begin position="18"/>
        <end position="74"/>
    </location>
</feature>
<dbReference type="HOGENOM" id="CLU_1458906_0_0_9"/>
<evidence type="ECO:0000313" key="6">
    <source>
        <dbReference type="Proteomes" id="UP000003490"/>
    </source>
</evidence>
<keyword evidence="1" id="KW-0175">Coiled coil</keyword>
<dbReference type="AlphaFoldDB" id="A7VNR4"/>
<protein>
    <recommendedName>
        <fullName evidence="3">HTH cro/C1-type domain-containing protein</fullName>
    </recommendedName>
</protein>
<keyword evidence="7" id="KW-1185">Reference proteome</keyword>
<dbReference type="PROSITE" id="PS50943">
    <property type="entry name" value="HTH_CROC1"/>
    <property type="match status" value="1"/>
</dbReference>
<dbReference type="Gene3D" id="1.10.260.40">
    <property type="entry name" value="lambda repressor-like DNA-binding domains"/>
    <property type="match status" value="1"/>
</dbReference>
<accession>A7VNR4</accession>
<comment type="caution">
    <text evidence="4">The sequence shown here is derived from an EMBL/GenBank/DDBJ whole genome shotgun (WGS) entry which is preliminary data.</text>
</comment>
<gene>
    <name evidence="5" type="ORF">CH238_10605</name>
    <name evidence="4" type="ORF">CLOLEP_00190</name>
</gene>
<feature type="coiled-coil region" evidence="1">
    <location>
        <begin position="89"/>
        <end position="133"/>
    </location>
</feature>
<reference evidence="5 7" key="3">
    <citation type="submission" date="2017-07" db="EMBL/GenBank/DDBJ databases">
        <title>Prevalence of linear plasmids in Cutibacterium (Propionibacterium) acnes isolates obtained from prostatic tissue.</title>
        <authorList>
            <person name="Davidsson S."/>
            <person name="Carlsson J."/>
            <person name="Molling P."/>
            <person name="Andren O."/>
            <person name="Andersson S.-O."/>
            <person name="Brzuszkiewicz E."/>
            <person name="Poehlein A."/>
            <person name="Al-Zeer M."/>
            <person name="Brinkmann V."/>
            <person name="Scavenius C."/>
            <person name="Nazipi S."/>
            <person name="Soderquist B."/>
            <person name="Bruggemann H."/>
        </authorList>
    </citation>
    <scope>NUCLEOTIDE SEQUENCE [LARGE SCALE GENOMIC DNA]</scope>
    <source>
        <strain evidence="5 7">DSM 753</strain>
    </source>
</reference>
<keyword evidence="2" id="KW-1133">Transmembrane helix</keyword>
<evidence type="ECO:0000313" key="5">
    <source>
        <dbReference type="EMBL" id="PEQ24075.1"/>
    </source>
</evidence>
<dbReference type="InterPro" id="IPR010982">
    <property type="entry name" value="Lambda_DNA-bd_dom_sf"/>
</dbReference>
<dbReference type="GO" id="GO:0003677">
    <property type="term" value="F:DNA binding"/>
    <property type="evidence" value="ECO:0007669"/>
    <property type="project" value="InterPro"/>
</dbReference>
<evidence type="ECO:0000313" key="7">
    <source>
        <dbReference type="Proteomes" id="UP000220611"/>
    </source>
</evidence>
<evidence type="ECO:0000259" key="3">
    <source>
        <dbReference type="PROSITE" id="PS50943"/>
    </source>
</evidence>
<evidence type="ECO:0000256" key="1">
    <source>
        <dbReference type="SAM" id="Coils"/>
    </source>
</evidence>
<dbReference type="Proteomes" id="UP000220611">
    <property type="component" value="Unassembled WGS sequence"/>
</dbReference>
<feature type="transmembrane region" description="Helical" evidence="2">
    <location>
        <begin position="137"/>
        <end position="158"/>
    </location>
</feature>
<evidence type="ECO:0000256" key="2">
    <source>
        <dbReference type="SAM" id="Phobius"/>
    </source>
</evidence>
<keyword evidence="2" id="KW-0472">Membrane</keyword>
<dbReference type="InterPro" id="IPR001387">
    <property type="entry name" value="Cro/C1-type_HTH"/>
</dbReference>
<reference evidence="4 6" key="1">
    <citation type="submission" date="2007-08" db="EMBL/GenBank/DDBJ databases">
        <title>Draft genome sequence of Clostridium leptum (DSM 753).</title>
        <authorList>
            <person name="Sudarsanam P."/>
            <person name="Ley R."/>
            <person name="Guruge J."/>
            <person name="Turnbaugh P.J."/>
            <person name="Mahowald M."/>
            <person name="Liep D."/>
            <person name="Gordon J."/>
        </authorList>
    </citation>
    <scope>NUCLEOTIDE SEQUENCE [LARGE SCALE GENOMIC DNA]</scope>
    <source>
        <strain evidence="4 6">DSM 753</strain>
    </source>
</reference>
<evidence type="ECO:0000313" key="4">
    <source>
        <dbReference type="EMBL" id="EDO62974.1"/>
    </source>
</evidence>
<keyword evidence="2" id="KW-0812">Transmembrane</keyword>
<name>A7VNR4_9FIRM</name>
<proteinExistence type="predicted"/>